<keyword evidence="4" id="KW-1185">Reference proteome</keyword>
<dbReference type="RefSeq" id="WP_350783048.1">
    <property type="nucleotide sequence ID" value="NZ_JBEPEK010000145.1"/>
</dbReference>
<proteinExistence type="predicted"/>
<gene>
    <name evidence="3" type="ORF">ABT404_20970</name>
</gene>
<keyword evidence="2" id="KW-0732">Signal</keyword>
<sequence>MAHLRSRGGPALAAPVALSPTASLGLAPAAASAVPPTARATSAADGPNPASIVNTRTDHDTIESVQRAIAHNGGTIIAMYDNLDAHTLTDDSGPYDGDGDAIVDAAFVGGKHVNGFYGSGVVDALRAVK</sequence>
<feature type="region of interest" description="Disordered" evidence="1">
    <location>
        <begin position="29"/>
        <end position="58"/>
    </location>
</feature>
<evidence type="ECO:0000256" key="2">
    <source>
        <dbReference type="SAM" id="SignalP"/>
    </source>
</evidence>
<dbReference type="Proteomes" id="UP001474181">
    <property type="component" value="Unassembled WGS sequence"/>
</dbReference>
<feature type="compositionally biased region" description="Low complexity" evidence="1">
    <location>
        <begin position="29"/>
        <end position="44"/>
    </location>
</feature>
<comment type="caution">
    <text evidence="3">The sequence shown here is derived from an EMBL/GenBank/DDBJ whole genome shotgun (WGS) entry which is preliminary data.</text>
</comment>
<evidence type="ECO:0000256" key="1">
    <source>
        <dbReference type="SAM" id="MobiDB-lite"/>
    </source>
</evidence>
<protein>
    <submittedName>
        <fullName evidence="3">Uncharacterized protein</fullName>
    </submittedName>
</protein>
<evidence type="ECO:0000313" key="3">
    <source>
        <dbReference type="EMBL" id="MER7181923.1"/>
    </source>
</evidence>
<dbReference type="EMBL" id="JBEPEK010000145">
    <property type="protein sequence ID" value="MER7181923.1"/>
    <property type="molecule type" value="Genomic_DNA"/>
</dbReference>
<organism evidence="3 4">
    <name type="scientific">Streptomyces hyaluromycini</name>
    <dbReference type="NCBI Taxonomy" id="1377993"/>
    <lineage>
        <taxon>Bacteria</taxon>
        <taxon>Bacillati</taxon>
        <taxon>Actinomycetota</taxon>
        <taxon>Actinomycetes</taxon>
        <taxon>Kitasatosporales</taxon>
        <taxon>Streptomycetaceae</taxon>
        <taxon>Streptomyces</taxon>
    </lineage>
</organism>
<feature type="signal peptide" evidence="2">
    <location>
        <begin position="1"/>
        <end position="33"/>
    </location>
</feature>
<name>A0ABV1WYT2_9ACTN</name>
<feature type="chain" id="PRO_5045571034" evidence="2">
    <location>
        <begin position="34"/>
        <end position="129"/>
    </location>
</feature>
<reference evidence="3 4" key="1">
    <citation type="submission" date="2024-06" db="EMBL/GenBank/DDBJ databases">
        <title>The Natural Products Discovery Center: Release of the First 8490 Sequenced Strains for Exploring Actinobacteria Biosynthetic Diversity.</title>
        <authorList>
            <person name="Kalkreuter E."/>
            <person name="Kautsar S.A."/>
            <person name="Yang D."/>
            <person name="Bader C.D."/>
            <person name="Teijaro C.N."/>
            <person name="Fluegel L."/>
            <person name="Davis C.M."/>
            <person name="Simpson J.R."/>
            <person name="Lauterbach L."/>
            <person name="Steele A.D."/>
            <person name="Gui C."/>
            <person name="Meng S."/>
            <person name="Li G."/>
            <person name="Viehrig K."/>
            <person name="Ye F."/>
            <person name="Su P."/>
            <person name="Kiefer A.F."/>
            <person name="Nichols A."/>
            <person name="Cepeda A.J."/>
            <person name="Yan W."/>
            <person name="Fan B."/>
            <person name="Jiang Y."/>
            <person name="Adhikari A."/>
            <person name="Zheng C.-J."/>
            <person name="Schuster L."/>
            <person name="Cowan T.M."/>
            <person name="Smanski M.J."/>
            <person name="Chevrette M.G."/>
            <person name="De Carvalho L.P.S."/>
            <person name="Shen B."/>
        </authorList>
    </citation>
    <scope>NUCLEOTIDE SEQUENCE [LARGE SCALE GENOMIC DNA]</scope>
    <source>
        <strain evidence="3 4">NPDC000234</strain>
    </source>
</reference>
<evidence type="ECO:0000313" key="4">
    <source>
        <dbReference type="Proteomes" id="UP001474181"/>
    </source>
</evidence>
<accession>A0ABV1WYT2</accession>